<dbReference type="HOGENOM" id="CLU_285721_0_0_9"/>
<feature type="transmembrane region" description="Helical" evidence="2">
    <location>
        <begin position="20"/>
        <end position="40"/>
    </location>
</feature>
<keyword evidence="2" id="KW-0472">Membrane</keyword>
<keyword evidence="4" id="KW-1185">Reference proteome</keyword>
<proteinExistence type="predicted"/>
<protein>
    <recommendedName>
        <fullName evidence="5">DUF5704 domain-containing protein</fullName>
    </recommendedName>
</protein>
<dbReference type="Proteomes" id="UP000013782">
    <property type="component" value="Unassembled WGS sequence"/>
</dbReference>
<dbReference type="eggNOG" id="ENOG50306TF">
    <property type="taxonomic scope" value="Bacteria"/>
</dbReference>
<dbReference type="AlphaFoldDB" id="R2SR34"/>
<dbReference type="PATRIC" id="fig|1158607.3.peg.389"/>
<evidence type="ECO:0000313" key="4">
    <source>
        <dbReference type="Proteomes" id="UP000013782"/>
    </source>
</evidence>
<name>R2SR34_9ENTE</name>
<evidence type="ECO:0008006" key="5">
    <source>
        <dbReference type="Google" id="ProtNLM"/>
    </source>
</evidence>
<feature type="region of interest" description="Disordered" evidence="1">
    <location>
        <begin position="730"/>
        <end position="753"/>
    </location>
</feature>
<dbReference type="OrthoDB" id="2170847at2"/>
<keyword evidence="2" id="KW-0812">Transmembrane</keyword>
<gene>
    <name evidence="3" type="ORF">UAU_00388</name>
</gene>
<sequence>MWKNKIEQRRPINKKWSRYIRLICMLGILLVSIVVLLNSFQKKEKVSAHPTSSINLGSGNTEFKVPIDAVDLEEQALKELTTQFDGYVQQPGETIPILTKENVEAFWSESIDKGGRLQGVGWSVKDVQQTIEGNYFVLLGGSGTGVGGIIGVCVINPSGVCIYKDMQGDLNSTVDRVDTKLYSIDNGTNFLVGTSGGSNYYKYMLDETTDPISVTREKVTVNGNNKPQTTLGVGYLTIADSSSNNNRQTSIAGTVYFDNRNAYNANPCLRFRVPIATMSINGWNNVNPSFTHSTQYEYSLENYIPAGANNPVGNASYGYLDVISTTITENHVYGVYQYFAGSQGGETQRTFQIFDKNDIDNSNGRPMIRRKVLYNSTRQSNGKLHVVEELCTEDEVYIFSTEETESKLIRIELGGQYTQETVKVYPRDTVLNFVKNPDDQTKVFYFGSTSSLQGEFEHRVLSTTIQGNSFYVQGVLDQNFDRQSLYAFTIDGTISPDFMKQGNGGALIFGRTISTNNLFVDEHHKIGETGTITSTDEEPGEICLEAFMGFVKAKDDYPPVIKAEKSISLDITDVDLRNTDKNTFNWTCLDNWLITGRKNGTLADSSNDDAVRVYDTMDSENTSLGQEWIEMRINRNPRDIDADIEWSKLGFDIDEVGPQRVTYFITDSESQTTTTSRWINAKTFQTIETDDYALDAQNFHIPLTGIDAAIPEAFKVEKFKELAKTKAWNTEDHDENTGDQGYGLDEDGTDSNKISGKVEIDEDQLDVLRNAKVAKPYPVDVTYKPENGVSLTNRVWVFVTTTNTLPNNENDSPEDTNGMVFYADDYSIPFRLRGGHNAQNVRERGNVRVYDYFDTTHETDSTLDNGELPTLADSTKNPEDLNVRLINEIQGALSPGVVPQIVEYVWKENTDNHHTKDVAMTGHLNVTLTGDALLHVRQVVLNPSAKLVIPQEGYVKIENRLLGQVDTEPTYQTNKIINTQEQADSLSFTTFAVSVDHLANDEDEILLSLVVPENYHYVGQFVSHGISDPNGQSHDQGHQSLALGQAIIDKGTIISPLENSEFWITFYIKPNEDDAGNQKAIQPYSWDYKKNDLGKIKTK</sequence>
<keyword evidence="2" id="KW-1133">Transmembrane helix</keyword>
<organism evidence="3 4">
    <name type="scientific">Enterococcus pallens ATCC BAA-351</name>
    <dbReference type="NCBI Taxonomy" id="1158607"/>
    <lineage>
        <taxon>Bacteria</taxon>
        <taxon>Bacillati</taxon>
        <taxon>Bacillota</taxon>
        <taxon>Bacilli</taxon>
        <taxon>Lactobacillales</taxon>
        <taxon>Enterococcaceae</taxon>
        <taxon>Enterococcus</taxon>
    </lineage>
</organism>
<accession>R2SR34</accession>
<evidence type="ECO:0000256" key="1">
    <source>
        <dbReference type="SAM" id="MobiDB-lite"/>
    </source>
</evidence>
<evidence type="ECO:0000256" key="2">
    <source>
        <dbReference type="SAM" id="Phobius"/>
    </source>
</evidence>
<evidence type="ECO:0000313" key="3">
    <source>
        <dbReference type="EMBL" id="EOH97720.1"/>
    </source>
</evidence>
<dbReference type="EMBL" id="AJAQ01000001">
    <property type="protein sequence ID" value="EOH97720.1"/>
    <property type="molecule type" value="Genomic_DNA"/>
</dbReference>
<comment type="caution">
    <text evidence="3">The sequence shown here is derived from an EMBL/GenBank/DDBJ whole genome shotgun (WGS) entry which is preliminary data.</text>
</comment>
<dbReference type="RefSeq" id="WP_010755452.1">
    <property type="nucleotide sequence ID" value="NZ_ASWD01000002.1"/>
</dbReference>
<reference evidence="3 4" key="1">
    <citation type="submission" date="2013-02" db="EMBL/GenBank/DDBJ databases">
        <title>The Genome Sequence of Enterococcus pallens BAA-351.</title>
        <authorList>
            <consortium name="The Broad Institute Genome Sequencing Platform"/>
            <consortium name="The Broad Institute Genome Sequencing Center for Infectious Disease"/>
            <person name="Earl A.M."/>
            <person name="Gilmore M.S."/>
            <person name="Lebreton F."/>
            <person name="Walker B."/>
            <person name="Young S.K."/>
            <person name="Zeng Q."/>
            <person name="Gargeya S."/>
            <person name="Fitzgerald M."/>
            <person name="Haas B."/>
            <person name="Abouelleil A."/>
            <person name="Alvarado L."/>
            <person name="Arachchi H.M."/>
            <person name="Berlin A.M."/>
            <person name="Chapman S.B."/>
            <person name="Dewar J."/>
            <person name="Goldberg J."/>
            <person name="Griggs A."/>
            <person name="Gujja S."/>
            <person name="Hansen M."/>
            <person name="Howarth C."/>
            <person name="Imamovic A."/>
            <person name="Larimer J."/>
            <person name="McCowan C."/>
            <person name="Murphy C."/>
            <person name="Neiman D."/>
            <person name="Pearson M."/>
            <person name="Priest M."/>
            <person name="Roberts A."/>
            <person name="Saif S."/>
            <person name="Shea T."/>
            <person name="Sisk P."/>
            <person name="Sykes S."/>
            <person name="Wortman J."/>
            <person name="Nusbaum C."/>
            <person name="Birren B."/>
        </authorList>
    </citation>
    <scope>NUCLEOTIDE SEQUENCE [LARGE SCALE GENOMIC DNA]</scope>
    <source>
        <strain evidence="3 4">ATCC BAA-351</strain>
    </source>
</reference>